<proteinExistence type="predicted"/>
<dbReference type="Proteomes" id="UP000265520">
    <property type="component" value="Unassembled WGS sequence"/>
</dbReference>
<organism evidence="2 3">
    <name type="scientific">Trifolium medium</name>
    <dbReference type="NCBI Taxonomy" id="97028"/>
    <lineage>
        <taxon>Eukaryota</taxon>
        <taxon>Viridiplantae</taxon>
        <taxon>Streptophyta</taxon>
        <taxon>Embryophyta</taxon>
        <taxon>Tracheophyta</taxon>
        <taxon>Spermatophyta</taxon>
        <taxon>Magnoliopsida</taxon>
        <taxon>eudicotyledons</taxon>
        <taxon>Gunneridae</taxon>
        <taxon>Pentapetalae</taxon>
        <taxon>rosids</taxon>
        <taxon>fabids</taxon>
        <taxon>Fabales</taxon>
        <taxon>Fabaceae</taxon>
        <taxon>Papilionoideae</taxon>
        <taxon>50 kb inversion clade</taxon>
        <taxon>NPAAA clade</taxon>
        <taxon>Hologalegina</taxon>
        <taxon>IRL clade</taxon>
        <taxon>Trifolieae</taxon>
        <taxon>Trifolium</taxon>
    </lineage>
</organism>
<reference evidence="2 3" key="1">
    <citation type="journal article" date="2018" name="Front. Plant Sci.">
        <title>Red Clover (Trifolium pratense) and Zigzag Clover (T. medium) - A Picture of Genomic Similarities and Differences.</title>
        <authorList>
            <person name="Dluhosova J."/>
            <person name="Istvanek J."/>
            <person name="Nedelnik J."/>
            <person name="Repkova J."/>
        </authorList>
    </citation>
    <scope>NUCLEOTIDE SEQUENCE [LARGE SCALE GENOMIC DNA]</scope>
    <source>
        <strain evidence="3">cv. 10/8</strain>
        <tissue evidence="2">Leaf</tissue>
    </source>
</reference>
<sequence length="69" mass="7973">RLRWSSRQRGRDHLRFRDGSQEGFGFSDRPFSHGRNNSLQRAARQRSGSAMAYRRGVEDSDAVTRSGFK</sequence>
<accession>A0A392UL17</accession>
<dbReference type="AlphaFoldDB" id="A0A392UL17"/>
<evidence type="ECO:0000313" key="3">
    <source>
        <dbReference type="Proteomes" id="UP000265520"/>
    </source>
</evidence>
<protein>
    <submittedName>
        <fullName evidence="2">Uncharacterized protein</fullName>
    </submittedName>
</protein>
<dbReference type="EMBL" id="LXQA010817928">
    <property type="protein sequence ID" value="MCI72435.1"/>
    <property type="molecule type" value="Genomic_DNA"/>
</dbReference>
<evidence type="ECO:0000256" key="1">
    <source>
        <dbReference type="SAM" id="MobiDB-lite"/>
    </source>
</evidence>
<feature type="non-terminal residue" evidence="2">
    <location>
        <position position="69"/>
    </location>
</feature>
<evidence type="ECO:0000313" key="2">
    <source>
        <dbReference type="EMBL" id="MCI72435.1"/>
    </source>
</evidence>
<comment type="caution">
    <text evidence="2">The sequence shown here is derived from an EMBL/GenBank/DDBJ whole genome shotgun (WGS) entry which is preliminary data.</text>
</comment>
<keyword evidence="3" id="KW-1185">Reference proteome</keyword>
<feature type="non-terminal residue" evidence="2">
    <location>
        <position position="1"/>
    </location>
</feature>
<feature type="region of interest" description="Disordered" evidence="1">
    <location>
        <begin position="1"/>
        <end position="69"/>
    </location>
</feature>
<name>A0A392UL17_9FABA</name>
<feature type="compositionally biased region" description="Basic and acidic residues" evidence="1">
    <location>
        <begin position="9"/>
        <end position="20"/>
    </location>
</feature>